<sequence length="339" mass="40059">MVQTRGYSKSQEFNEFELPSNLFFISLHKDKNLENHNKDIETYKSNNNSGEIISKIDESFQKIRQDIIDNYRNTDEIKFCMDMNYYADLLNAIIKSPDILSKQIQNDLISKVHQEWEKILQVKNIDECTRETDLNSIRKRCILKHMHDLNIDKDHIMVYSKEYKKYLGDKWGKIIRYTNPLIGGLYIKIENDSMGIIEKYDYFLYSSDYICDNGMDKLSTDDITIFTNVDSIINTISLEVAPYNNVNRACYNEKYIELLKIKSSRIQRMNNLLCIGIALLGFSLILIFLYRFSPLGNFLRRCTKKKIEVDENMSEEIMSELYENSKNERQYITYHSSSH</sequence>
<keyword evidence="1" id="KW-1133">Transmembrane helix</keyword>
<dbReference type="Proteomes" id="UP000078560">
    <property type="component" value="Unassembled WGS sequence"/>
</dbReference>
<keyword evidence="1" id="KW-0472">Membrane</keyword>
<name>A0A1A8WL21_PLAOA</name>
<protein>
    <submittedName>
        <fullName evidence="2">PIR Superfamily Protein</fullName>
    </submittedName>
</protein>
<dbReference type="EMBL" id="FLQU01001579">
    <property type="protein sequence ID" value="SBS93623.1"/>
    <property type="molecule type" value="Genomic_DNA"/>
</dbReference>
<evidence type="ECO:0000256" key="1">
    <source>
        <dbReference type="SAM" id="Phobius"/>
    </source>
</evidence>
<keyword evidence="1" id="KW-0812">Transmembrane</keyword>
<accession>A0A1A8WL21</accession>
<reference evidence="3" key="1">
    <citation type="submission" date="2016-05" db="EMBL/GenBank/DDBJ databases">
        <authorList>
            <person name="Naeem Raeece"/>
        </authorList>
    </citation>
    <scope>NUCLEOTIDE SEQUENCE [LARGE SCALE GENOMIC DNA]</scope>
</reference>
<organism evidence="2 3">
    <name type="scientific">Plasmodium ovale curtisi</name>
    <dbReference type="NCBI Taxonomy" id="864141"/>
    <lineage>
        <taxon>Eukaryota</taxon>
        <taxon>Sar</taxon>
        <taxon>Alveolata</taxon>
        <taxon>Apicomplexa</taxon>
        <taxon>Aconoidasida</taxon>
        <taxon>Haemosporida</taxon>
        <taxon>Plasmodiidae</taxon>
        <taxon>Plasmodium</taxon>
        <taxon>Plasmodium (Plasmodium)</taxon>
    </lineage>
</organism>
<dbReference type="AlphaFoldDB" id="A0A1A8WL21"/>
<evidence type="ECO:0000313" key="3">
    <source>
        <dbReference type="Proteomes" id="UP000078560"/>
    </source>
</evidence>
<proteinExistence type="predicted"/>
<feature type="transmembrane region" description="Helical" evidence="1">
    <location>
        <begin position="272"/>
        <end position="292"/>
    </location>
</feature>
<evidence type="ECO:0000313" key="2">
    <source>
        <dbReference type="EMBL" id="SBS93623.1"/>
    </source>
</evidence>
<gene>
    <name evidence="2" type="ORF">POVCU2_0082540</name>
</gene>